<dbReference type="SMART" id="SM00408">
    <property type="entry name" value="IGc2"/>
    <property type="match status" value="3"/>
</dbReference>
<dbReference type="Pfam" id="PF07686">
    <property type="entry name" value="V-set"/>
    <property type="match status" value="3"/>
</dbReference>
<keyword evidence="9" id="KW-1185">Reference proteome</keyword>
<keyword evidence="6" id="KW-0393">Immunoglobulin domain</keyword>
<feature type="domain" description="Ig-like" evidence="7">
    <location>
        <begin position="1"/>
        <end position="95"/>
    </location>
</feature>
<dbReference type="InterPro" id="IPR036179">
    <property type="entry name" value="Ig-like_dom_sf"/>
</dbReference>
<dbReference type="GO" id="GO:0001817">
    <property type="term" value="P:regulation of cytokine production"/>
    <property type="evidence" value="ECO:0007669"/>
    <property type="project" value="TreeGrafter"/>
</dbReference>
<protein>
    <submittedName>
        <fullName evidence="8">Butyrophilin subfamily 1 member A1-like</fullName>
    </submittedName>
</protein>
<keyword evidence="4" id="KW-1015">Disulfide bond</keyword>
<evidence type="ECO:0000256" key="6">
    <source>
        <dbReference type="ARBA" id="ARBA00023319"/>
    </source>
</evidence>
<organism evidence="8 9">
    <name type="scientific">Acipenser oxyrinchus oxyrinchus</name>
    <dbReference type="NCBI Taxonomy" id="40147"/>
    <lineage>
        <taxon>Eukaryota</taxon>
        <taxon>Metazoa</taxon>
        <taxon>Chordata</taxon>
        <taxon>Craniata</taxon>
        <taxon>Vertebrata</taxon>
        <taxon>Euteleostomi</taxon>
        <taxon>Actinopterygii</taxon>
        <taxon>Chondrostei</taxon>
        <taxon>Acipenseriformes</taxon>
        <taxon>Acipenseridae</taxon>
        <taxon>Acipenser</taxon>
    </lineage>
</organism>
<feature type="domain" description="Ig-like" evidence="7">
    <location>
        <begin position="227"/>
        <end position="339"/>
    </location>
</feature>
<dbReference type="GO" id="GO:0009897">
    <property type="term" value="C:external side of plasma membrane"/>
    <property type="evidence" value="ECO:0007669"/>
    <property type="project" value="TreeGrafter"/>
</dbReference>
<evidence type="ECO:0000256" key="2">
    <source>
        <dbReference type="ARBA" id="ARBA00022729"/>
    </source>
</evidence>
<dbReference type="Proteomes" id="UP001230051">
    <property type="component" value="Unassembled WGS sequence"/>
</dbReference>
<dbReference type="SUPFAM" id="SSF48726">
    <property type="entry name" value="Immunoglobulin"/>
    <property type="match status" value="3"/>
</dbReference>
<dbReference type="SMART" id="SM00406">
    <property type="entry name" value="IGv"/>
    <property type="match status" value="3"/>
</dbReference>
<dbReference type="InterPro" id="IPR003599">
    <property type="entry name" value="Ig_sub"/>
</dbReference>
<sequence length="428" mass="48278">GEDAILLCLLSPDTNAEEMEVRWYRELESLVHSYMIHRDVIEAQSEQYRGRTSLSREELKKGNVSLQLREVRSSDEGSYSCCVLSTGMQCAAEIQLKVVGELEVPVTLVSARVGDTVTLPCRLSPLSSAVLMEVRWFREGVKAPVYFYTLQKAMTSVQSEEYRDRTRLFMEELRNGNLSLQLDNTQTSDSGLYKCSVSYNLKEAEAVVELKVAGRLSESFKYFFSFPAASLTFEVPDSPLIVQEGENAILLCLLPPDTNAEEMEVRWYRELKSLVHSHMIHRDVIEAQSEQYKGRTSLSREELKKGNVSLQLRDVRSSDEGSYSCCVLSAGMQCAAEIQLKVVGECSFCFLNTDTPQYRIRNYSSQHACALAVLVGGSGSCSSDQKAGLQDTFKLCFFSVFAQPCLQWRCPRAWCRLSWVRTRCFPAS</sequence>
<dbReference type="AlphaFoldDB" id="A0AAD8CL10"/>
<keyword evidence="3" id="KW-0472">Membrane</keyword>
<evidence type="ECO:0000313" key="8">
    <source>
        <dbReference type="EMBL" id="KAK1152920.1"/>
    </source>
</evidence>
<dbReference type="InterPro" id="IPR013783">
    <property type="entry name" value="Ig-like_fold"/>
</dbReference>
<feature type="domain" description="Ig-like" evidence="7">
    <location>
        <begin position="114"/>
        <end position="213"/>
    </location>
</feature>
<reference evidence="8" key="1">
    <citation type="submission" date="2022-02" db="EMBL/GenBank/DDBJ databases">
        <title>Atlantic sturgeon de novo genome assembly.</title>
        <authorList>
            <person name="Stock M."/>
            <person name="Klopp C."/>
            <person name="Guiguen Y."/>
            <person name="Cabau C."/>
            <person name="Parinello H."/>
            <person name="Santidrian Yebra-Pimentel E."/>
            <person name="Kuhl H."/>
            <person name="Dirks R.P."/>
            <person name="Guessner J."/>
            <person name="Wuertz S."/>
            <person name="Du K."/>
            <person name="Schartl M."/>
        </authorList>
    </citation>
    <scope>NUCLEOTIDE SEQUENCE</scope>
    <source>
        <strain evidence="8">STURGEONOMICS-FGT-2020</strain>
        <tissue evidence="8">Whole blood</tissue>
    </source>
</reference>
<dbReference type="InterPro" id="IPR050504">
    <property type="entry name" value="IgSF_BTN/MOG"/>
</dbReference>
<dbReference type="Gene3D" id="2.60.40.10">
    <property type="entry name" value="Immunoglobulins"/>
    <property type="match status" value="3"/>
</dbReference>
<comment type="caution">
    <text evidence="8">The sequence shown here is derived from an EMBL/GenBank/DDBJ whole genome shotgun (WGS) entry which is preliminary data.</text>
</comment>
<dbReference type="PANTHER" id="PTHR24100">
    <property type="entry name" value="BUTYROPHILIN"/>
    <property type="match status" value="1"/>
</dbReference>
<evidence type="ECO:0000256" key="1">
    <source>
        <dbReference type="ARBA" id="ARBA00004370"/>
    </source>
</evidence>
<gene>
    <name evidence="8" type="primary">Btnl2</name>
    <name evidence="8" type="ORF">AOXY_G30629</name>
</gene>
<dbReference type="GO" id="GO:1903037">
    <property type="term" value="P:regulation of leukocyte cell-cell adhesion"/>
    <property type="evidence" value="ECO:0007669"/>
    <property type="project" value="UniProtKB-ARBA"/>
</dbReference>
<dbReference type="FunFam" id="2.60.40.10:FF:000142">
    <property type="entry name" value="V-set domain-containing T-cell activation inhibitor 1"/>
    <property type="match status" value="3"/>
</dbReference>
<evidence type="ECO:0000256" key="3">
    <source>
        <dbReference type="ARBA" id="ARBA00023136"/>
    </source>
</evidence>
<dbReference type="InterPro" id="IPR007110">
    <property type="entry name" value="Ig-like_dom"/>
</dbReference>
<evidence type="ECO:0000256" key="4">
    <source>
        <dbReference type="ARBA" id="ARBA00023157"/>
    </source>
</evidence>
<evidence type="ECO:0000313" key="9">
    <source>
        <dbReference type="Proteomes" id="UP001230051"/>
    </source>
</evidence>
<evidence type="ECO:0000256" key="5">
    <source>
        <dbReference type="ARBA" id="ARBA00023180"/>
    </source>
</evidence>
<keyword evidence="2" id="KW-0732">Signal</keyword>
<proteinExistence type="predicted"/>
<dbReference type="EMBL" id="JAGXEW010000044">
    <property type="protein sequence ID" value="KAK1152920.1"/>
    <property type="molecule type" value="Genomic_DNA"/>
</dbReference>
<accession>A0AAD8CL10</accession>
<dbReference type="InterPro" id="IPR013106">
    <property type="entry name" value="Ig_V-set"/>
</dbReference>
<dbReference type="SMART" id="SM00409">
    <property type="entry name" value="IG"/>
    <property type="match status" value="3"/>
</dbReference>
<comment type="subcellular location">
    <subcellularLocation>
        <location evidence="1">Membrane</location>
    </subcellularLocation>
</comment>
<dbReference type="InterPro" id="IPR003598">
    <property type="entry name" value="Ig_sub2"/>
</dbReference>
<keyword evidence="5" id="KW-0325">Glycoprotein</keyword>
<dbReference type="GO" id="GO:0050852">
    <property type="term" value="P:T cell receptor signaling pathway"/>
    <property type="evidence" value="ECO:0007669"/>
    <property type="project" value="TreeGrafter"/>
</dbReference>
<dbReference type="GO" id="GO:0050863">
    <property type="term" value="P:regulation of T cell activation"/>
    <property type="evidence" value="ECO:0007669"/>
    <property type="project" value="UniProtKB-ARBA"/>
</dbReference>
<dbReference type="GO" id="GO:0005102">
    <property type="term" value="F:signaling receptor binding"/>
    <property type="evidence" value="ECO:0007669"/>
    <property type="project" value="TreeGrafter"/>
</dbReference>
<dbReference type="PROSITE" id="PS50835">
    <property type="entry name" value="IG_LIKE"/>
    <property type="match status" value="3"/>
</dbReference>
<evidence type="ECO:0000259" key="7">
    <source>
        <dbReference type="PROSITE" id="PS50835"/>
    </source>
</evidence>
<feature type="non-terminal residue" evidence="8">
    <location>
        <position position="1"/>
    </location>
</feature>
<name>A0AAD8CL10_ACIOX</name>